<feature type="binding site" evidence="11">
    <location>
        <position position="39"/>
    </location>
    <ligand>
        <name>NADP(+)</name>
        <dbReference type="ChEBI" id="CHEBI:58349"/>
    </ligand>
</feature>
<reference evidence="13 14" key="1">
    <citation type="submission" date="2016-11" db="EMBL/GenBank/DDBJ databases">
        <title>Study of marine rhodopsin-containing bacteria.</title>
        <authorList>
            <person name="Yoshizawa S."/>
            <person name="Kumagai Y."/>
            <person name="Kogure K."/>
        </authorList>
    </citation>
    <scope>NUCLEOTIDE SEQUENCE [LARGE SCALE GENOMIC DNA]</scope>
    <source>
        <strain evidence="13 14">SAORIC-28</strain>
    </source>
</reference>
<dbReference type="PROSITE" id="PS00787">
    <property type="entry name" value="CHORISMATE_SYNTHASE_1"/>
    <property type="match status" value="1"/>
</dbReference>
<feature type="binding site" evidence="11">
    <location>
        <position position="354"/>
    </location>
    <ligand>
        <name>FMN</name>
        <dbReference type="ChEBI" id="CHEBI:58210"/>
    </ligand>
</feature>
<keyword evidence="7 11" id="KW-0274">FAD</keyword>
<evidence type="ECO:0000256" key="8">
    <source>
        <dbReference type="ARBA" id="ARBA00022857"/>
    </source>
</evidence>
<keyword evidence="9 11" id="KW-0057">Aromatic amino acid biosynthesis</keyword>
<evidence type="ECO:0000256" key="4">
    <source>
        <dbReference type="ARBA" id="ARBA00022605"/>
    </source>
</evidence>
<comment type="similarity">
    <text evidence="2 11 12">Belongs to the chorismate synthase family.</text>
</comment>
<dbReference type="GO" id="GO:0004107">
    <property type="term" value="F:chorismate synthase activity"/>
    <property type="evidence" value="ECO:0007669"/>
    <property type="project" value="UniProtKB-UniRule"/>
</dbReference>
<feature type="binding site" evidence="11">
    <location>
        <position position="45"/>
    </location>
    <ligand>
        <name>NADP(+)</name>
        <dbReference type="ChEBI" id="CHEBI:58349"/>
    </ligand>
</feature>
<keyword evidence="8 11" id="KW-0521">NADP</keyword>
<dbReference type="PIRSF" id="PIRSF001456">
    <property type="entry name" value="Chorismate_synth"/>
    <property type="match status" value="1"/>
</dbReference>
<dbReference type="GO" id="GO:0005829">
    <property type="term" value="C:cytosol"/>
    <property type="evidence" value="ECO:0007669"/>
    <property type="project" value="TreeGrafter"/>
</dbReference>
<accession>A0A271J0J0</accession>
<dbReference type="GO" id="GO:0010181">
    <property type="term" value="F:FMN binding"/>
    <property type="evidence" value="ECO:0007669"/>
    <property type="project" value="TreeGrafter"/>
</dbReference>
<proteinExistence type="inferred from homology"/>
<feature type="binding site" evidence="11">
    <location>
        <begin position="137"/>
        <end position="139"/>
    </location>
    <ligand>
        <name>FMN</name>
        <dbReference type="ChEBI" id="CHEBI:58210"/>
    </ligand>
</feature>
<dbReference type="NCBIfam" id="TIGR00033">
    <property type="entry name" value="aroC"/>
    <property type="match status" value="1"/>
</dbReference>
<name>A0A271J0J0_9BACT</name>
<comment type="catalytic activity">
    <reaction evidence="11 12">
        <text>5-O-(1-carboxyvinyl)-3-phosphoshikimate = chorismate + phosphate</text>
        <dbReference type="Rhea" id="RHEA:21020"/>
        <dbReference type="ChEBI" id="CHEBI:29748"/>
        <dbReference type="ChEBI" id="CHEBI:43474"/>
        <dbReference type="ChEBI" id="CHEBI:57701"/>
        <dbReference type="EC" id="4.2.3.5"/>
    </reaction>
</comment>
<dbReference type="PANTHER" id="PTHR21085">
    <property type="entry name" value="CHORISMATE SYNTHASE"/>
    <property type="match status" value="1"/>
</dbReference>
<evidence type="ECO:0000256" key="12">
    <source>
        <dbReference type="RuleBase" id="RU000605"/>
    </source>
</evidence>
<dbReference type="Pfam" id="PF01264">
    <property type="entry name" value="Chorismate_synt"/>
    <property type="match status" value="1"/>
</dbReference>
<evidence type="ECO:0000256" key="7">
    <source>
        <dbReference type="ARBA" id="ARBA00022827"/>
    </source>
</evidence>
<dbReference type="EMBL" id="MQWD01000001">
    <property type="protein sequence ID" value="PAP76758.1"/>
    <property type="molecule type" value="Genomic_DNA"/>
</dbReference>
<dbReference type="GO" id="GO:0009423">
    <property type="term" value="P:chorismate biosynthetic process"/>
    <property type="evidence" value="ECO:0007669"/>
    <property type="project" value="UniProtKB-UniRule"/>
</dbReference>
<keyword evidence="6 11" id="KW-0288">FMN</keyword>
<comment type="pathway">
    <text evidence="1 11 12">Metabolic intermediate biosynthesis; chorismate biosynthesis; chorismate from D-erythrose 4-phosphate and phosphoenolpyruvate: step 7/7.</text>
</comment>
<dbReference type="InterPro" id="IPR000453">
    <property type="entry name" value="Chorismate_synth"/>
</dbReference>
<dbReference type="FunFam" id="3.60.150.10:FF:000002">
    <property type="entry name" value="Chorismate synthase"/>
    <property type="match status" value="1"/>
</dbReference>
<evidence type="ECO:0000256" key="1">
    <source>
        <dbReference type="ARBA" id="ARBA00005044"/>
    </source>
</evidence>
<keyword evidence="10 11" id="KW-0456">Lyase</keyword>
<evidence type="ECO:0000256" key="10">
    <source>
        <dbReference type="ARBA" id="ARBA00023239"/>
    </source>
</evidence>
<evidence type="ECO:0000256" key="5">
    <source>
        <dbReference type="ARBA" id="ARBA00022630"/>
    </source>
</evidence>
<evidence type="ECO:0000256" key="6">
    <source>
        <dbReference type="ARBA" id="ARBA00022643"/>
    </source>
</evidence>
<dbReference type="AlphaFoldDB" id="A0A271J0J0"/>
<dbReference type="SUPFAM" id="SSF103263">
    <property type="entry name" value="Chorismate synthase, AroC"/>
    <property type="match status" value="1"/>
</dbReference>
<dbReference type="Gene3D" id="3.60.150.10">
    <property type="entry name" value="Chorismate synthase AroC"/>
    <property type="match status" value="1"/>
</dbReference>
<evidence type="ECO:0000313" key="13">
    <source>
        <dbReference type="EMBL" id="PAP76758.1"/>
    </source>
</evidence>
<dbReference type="OrthoDB" id="9771806at2"/>
<keyword evidence="5 11" id="KW-0285">Flavoprotein</keyword>
<evidence type="ECO:0000256" key="11">
    <source>
        <dbReference type="HAMAP-Rule" id="MF_00300"/>
    </source>
</evidence>
<comment type="caution">
    <text evidence="13">The sequence shown here is derived from an EMBL/GenBank/DDBJ whole genome shotgun (WGS) entry which is preliminary data.</text>
</comment>
<evidence type="ECO:0000256" key="3">
    <source>
        <dbReference type="ARBA" id="ARBA00013036"/>
    </source>
</evidence>
<feature type="binding site" evidence="11">
    <location>
        <position position="313"/>
    </location>
    <ligand>
        <name>FMN</name>
        <dbReference type="ChEBI" id="CHEBI:58210"/>
    </ligand>
</feature>
<dbReference type="CDD" id="cd07304">
    <property type="entry name" value="Chorismate_synthase"/>
    <property type="match status" value="1"/>
</dbReference>
<dbReference type="InterPro" id="IPR035904">
    <property type="entry name" value="Chorismate_synth_AroC_sf"/>
</dbReference>
<dbReference type="Proteomes" id="UP000216339">
    <property type="component" value="Unassembled WGS sequence"/>
</dbReference>
<keyword evidence="4 11" id="KW-0028">Amino-acid biosynthesis</keyword>
<comment type="function">
    <text evidence="11">Catalyzes the anti-1,4-elimination of the C-3 phosphate and the C-6 proR hydrogen from 5-enolpyruvylshikimate-3-phosphate (EPSP) to yield chorismate, which is the branch point compound that serves as the starting substrate for the three terminal pathways of aromatic amino acid biosynthesis. This reaction introduces a second double bond into the aromatic ring system.</text>
</comment>
<evidence type="ECO:0000256" key="2">
    <source>
        <dbReference type="ARBA" id="ARBA00008014"/>
    </source>
</evidence>
<feature type="binding site" evidence="11">
    <location>
        <begin position="328"/>
        <end position="332"/>
    </location>
    <ligand>
        <name>FMN</name>
        <dbReference type="ChEBI" id="CHEBI:58210"/>
    </ligand>
</feature>
<organism evidence="13 14">
    <name type="scientific">Rubrivirga marina</name>
    <dbReference type="NCBI Taxonomy" id="1196024"/>
    <lineage>
        <taxon>Bacteria</taxon>
        <taxon>Pseudomonadati</taxon>
        <taxon>Rhodothermota</taxon>
        <taxon>Rhodothermia</taxon>
        <taxon>Rhodothermales</taxon>
        <taxon>Rubricoccaceae</taxon>
        <taxon>Rubrivirga</taxon>
    </lineage>
</organism>
<dbReference type="GO" id="GO:0009073">
    <property type="term" value="P:aromatic amino acid family biosynthetic process"/>
    <property type="evidence" value="ECO:0007669"/>
    <property type="project" value="UniProtKB-KW"/>
</dbReference>
<dbReference type="RefSeq" id="WP_095510424.1">
    <property type="nucleotide sequence ID" value="NZ_MQWD01000001.1"/>
</dbReference>
<feature type="binding site" evidence="11">
    <location>
        <begin position="269"/>
        <end position="270"/>
    </location>
    <ligand>
        <name>FMN</name>
        <dbReference type="ChEBI" id="CHEBI:58210"/>
    </ligand>
</feature>
<evidence type="ECO:0000256" key="9">
    <source>
        <dbReference type="ARBA" id="ARBA00023141"/>
    </source>
</evidence>
<comment type="cofactor">
    <cofactor evidence="11 12">
        <name>FMNH2</name>
        <dbReference type="ChEBI" id="CHEBI:57618"/>
    </cofactor>
    <text evidence="11 12">Reduced FMN (FMNH(2)).</text>
</comment>
<keyword evidence="14" id="KW-1185">Reference proteome</keyword>
<dbReference type="PANTHER" id="PTHR21085:SF0">
    <property type="entry name" value="CHORISMATE SYNTHASE"/>
    <property type="match status" value="1"/>
</dbReference>
<evidence type="ECO:0000313" key="14">
    <source>
        <dbReference type="Proteomes" id="UP000216339"/>
    </source>
</evidence>
<comment type="subunit">
    <text evidence="11">Homotetramer.</text>
</comment>
<protein>
    <recommendedName>
        <fullName evidence="3 11">Chorismate synthase</fullName>
        <shortName evidence="11">CS</shortName>
        <ecNumber evidence="3 11">4.2.3.5</ecNumber>
    </recommendedName>
    <alternativeName>
        <fullName evidence="11">5-enolpyruvylshikimate-3-phosphate phospholyase</fullName>
    </alternativeName>
</protein>
<dbReference type="HAMAP" id="MF_00300">
    <property type="entry name" value="Chorismate_synth"/>
    <property type="match status" value="1"/>
</dbReference>
<dbReference type="UniPathway" id="UPA00053">
    <property type="reaction ID" value="UER00090"/>
</dbReference>
<sequence length="403" mass="42851">MRYLTAGESHGEALVGIVEGMPAGVPVTPADIDEHLSRRWLGYGRGGRAKVERDQVRVLGGIRFSHTMGSPVALLLPNAAYEKDRAGWPETMAVMGDGDGVERVTLPRPGHADLVGAQKYGFDRPPHGPDVRPVIDRSSARETAMRVACCSVARQMLRALGIEVGSHVVRLGEVGLDDPAGWAEDRDALLAEGGARALYEKADQSEVRMLGDALSERAIEHIKAAKKAGDTLGGVYEVVATGVPVGLGSYAQGDRRLDGRLAQAILSIQAQKAVEVGDGWLAGRRPGSEVHDPITRDGDRWGRESNHAGGVEGGISNGQPLVVRGTMKPIPTLIKPLGTADLATGEAQPTRYERSDVTSVPAASTVAEATVAWEIAVALLERYGGDTFGALRERVEADRERGF</sequence>
<gene>
    <name evidence="11" type="primary">aroC</name>
    <name evidence="13" type="ORF">BSZ37_10090</name>
</gene>
<dbReference type="NCBIfam" id="NF003793">
    <property type="entry name" value="PRK05382.1"/>
    <property type="match status" value="1"/>
</dbReference>
<dbReference type="GO" id="GO:0008652">
    <property type="term" value="P:amino acid biosynthetic process"/>
    <property type="evidence" value="ECO:0007669"/>
    <property type="project" value="UniProtKB-KW"/>
</dbReference>
<dbReference type="EC" id="4.2.3.5" evidence="3 11"/>
<dbReference type="InterPro" id="IPR020541">
    <property type="entry name" value="Chorismate_synthase_CS"/>
</dbReference>